<name>A0A9P3UJ53_LYOSH</name>
<feature type="region of interest" description="Disordered" evidence="3">
    <location>
        <begin position="1"/>
        <end position="20"/>
    </location>
</feature>
<dbReference type="Pfam" id="PF13561">
    <property type="entry name" value="adh_short_C2"/>
    <property type="match status" value="1"/>
</dbReference>
<keyword evidence="5" id="KW-1185">Reference proteome</keyword>
<dbReference type="OrthoDB" id="1669814at2759"/>
<dbReference type="PANTHER" id="PTHR43008">
    <property type="entry name" value="BENZIL REDUCTASE"/>
    <property type="match status" value="1"/>
</dbReference>
<evidence type="ECO:0000256" key="1">
    <source>
        <dbReference type="ARBA" id="ARBA00006484"/>
    </source>
</evidence>
<gene>
    <name evidence="4" type="ORF">LshimejAT787_0208830</name>
</gene>
<sequence length="292" mass="31757">MQPLEQSEASLPVQSQPVSPRAPIGVNAAIQASRDATVIPRPRILDESSLKDRVGVVTGGHRGLGLEMALVLCELEARAVYCFDLPAEPSEEWESTQQYVRRMNNGSRLEYVSPDGRANGRLHRRCRDCETVGGEGCLECPATEFQEVLDVDTCGVFLTAQAAGRQMVRFGNPGSIILIASIAGNVAMKGEFLVAYKTSKSAVLQMSRSIACELADKGIRVNTVSPGFFRSPMTKATFDRSPDVLRRWSEGSPIGRFARPDELRGVIAWLASDASSFCTGSDIIVDGGYRVW</sequence>
<dbReference type="InterPro" id="IPR036291">
    <property type="entry name" value="NAD(P)-bd_dom_sf"/>
</dbReference>
<accession>A0A9P3UJ53</accession>
<evidence type="ECO:0000256" key="2">
    <source>
        <dbReference type="ARBA" id="ARBA00023002"/>
    </source>
</evidence>
<reference evidence="4" key="1">
    <citation type="submission" date="2022-07" db="EMBL/GenBank/DDBJ databases">
        <title>The genome of Lyophyllum shimeji provides insight into the initial evolution of ectomycorrhizal fungal genome.</title>
        <authorList>
            <person name="Kobayashi Y."/>
            <person name="Shibata T."/>
            <person name="Hirakawa H."/>
            <person name="Shigenobu S."/>
            <person name="Nishiyama T."/>
            <person name="Yamada A."/>
            <person name="Hasebe M."/>
            <person name="Kawaguchi M."/>
        </authorList>
    </citation>
    <scope>NUCLEOTIDE SEQUENCE</scope>
    <source>
        <strain evidence="4">AT787</strain>
    </source>
</reference>
<evidence type="ECO:0000313" key="4">
    <source>
        <dbReference type="EMBL" id="GLB35318.1"/>
    </source>
</evidence>
<dbReference type="PRINTS" id="PR00081">
    <property type="entry name" value="GDHRDH"/>
</dbReference>
<feature type="compositionally biased region" description="Polar residues" evidence="3">
    <location>
        <begin position="1"/>
        <end position="18"/>
    </location>
</feature>
<dbReference type="GO" id="GO:0050664">
    <property type="term" value="F:oxidoreductase activity, acting on NAD(P)H, oxygen as acceptor"/>
    <property type="evidence" value="ECO:0007669"/>
    <property type="project" value="TreeGrafter"/>
</dbReference>
<evidence type="ECO:0000256" key="3">
    <source>
        <dbReference type="SAM" id="MobiDB-lite"/>
    </source>
</evidence>
<proteinExistence type="inferred from homology"/>
<dbReference type="InterPro" id="IPR002347">
    <property type="entry name" value="SDR_fam"/>
</dbReference>
<dbReference type="GO" id="GO:0016616">
    <property type="term" value="F:oxidoreductase activity, acting on the CH-OH group of donors, NAD or NADP as acceptor"/>
    <property type="evidence" value="ECO:0007669"/>
    <property type="project" value="UniProtKB-ARBA"/>
</dbReference>
<dbReference type="PANTHER" id="PTHR43008:SF4">
    <property type="entry name" value="CHAIN DEHYDROGENASE, PUTATIVE (AFU_ORTHOLOGUE AFUA_4G08710)-RELATED"/>
    <property type="match status" value="1"/>
</dbReference>
<dbReference type="AlphaFoldDB" id="A0A9P3UJ53"/>
<comment type="caution">
    <text evidence="4">The sequence shown here is derived from an EMBL/GenBank/DDBJ whole genome shotgun (WGS) entry which is preliminary data.</text>
</comment>
<dbReference type="Gene3D" id="3.40.50.720">
    <property type="entry name" value="NAD(P)-binding Rossmann-like Domain"/>
    <property type="match status" value="2"/>
</dbReference>
<dbReference type="Proteomes" id="UP001063166">
    <property type="component" value="Unassembled WGS sequence"/>
</dbReference>
<comment type="similarity">
    <text evidence="1">Belongs to the short-chain dehydrogenases/reductases (SDR) family.</text>
</comment>
<keyword evidence="2" id="KW-0560">Oxidoreductase</keyword>
<protein>
    <submittedName>
        <fullName evidence="4">NAD-binding protein</fullName>
    </submittedName>
</protein>
<organism evidence="4 5">
    <name type="scientific">Lyophyllum shimeji</name>
    <name type="common">Hon-shimeji</name>
    <name type="synonym">Tricholoma shimeji</name>
    <dbReference type="NCBI Taxonomy" id="47721"/>
    <lineage>
        <taxon>Eukaryota</taxon>
        <taxon>Fungi</taxon>
        <taxon>Dikarya</taxon>
        <taxon>Basidiomycota</taxon>
        <taxon>Agaricomycotina</taxon>
        <taxon>Agaricomycetes</taxon>
        <taxon>Agaricomycetidae</taxon>
        <taxon>Agaricales</taxon>
        <taxon>Tricholomatineae</taxon>
        <taxon>Lyophyllaceae</taxon>
        <taxon>Lyophyllum</taxon>
    </lineage>
</organism>
<dbReference type="SUPFAM" id="SSF51735">
    <property type="entry name" value="NAD(P)-binding Rossmann-fold domains"/>
    <property type="match status" value="1"/>
</dbReference>
<evidence type="ECO:0000313" key="5">
    <source>
        <dbReference type="Proteomes" id="UP001063166"/>
    </source>
</evidence>
<dbReference type="EMBL" id="BRPK01000002">
    <property type="protein sequence ID" value="GLB35318.1"/>
    <property type="molecule type" value="Genomic_DNA"/>
</dbReference>